<dbReference type="InterPro" id="IPR011093">
    <property type="entry name" value="TraI_2_C"/>
</dbReference>
<dbReference type="InterPro" id="IPR036388">
    <property type="entry name" value="WH-like_DNA-bd_sf"/>
</dbReference>
<evidence type="ECO:0000259" key="2">
    <source>
        <dbReference type="Pfam" id="PF07514"/>
    </source>
</evidence>
<dbReference type="NCBIfam" id="NF041494">
    <property type="entry name" value="MobH"/>
    <property type="match status" value="1"/>
</dbReference>
<feature type="region of interest" description="Disordered" evidence="1">
    <location>
        <begin position="387"/>
        <end position="482"/>
    </location>
</feature>
<protein>
    <submittedName>
        <fullName evidence="4">Integrating conjugative element relaxase</fullName>
    </submittedName>
</protein>
<dbReference type="EMBL" id="MT074675">
    <property type="protein sequence ID" value="QIU80369.1"/>
    <property type="molecule type" value="Genomic_DNA"/>
</dbReference>
<evidence type="ECO:0000256" key="1">
    <source>
        <dbReference type="SAM" id="MobiDB-lite"/>
    </source>
</evidence>
<organism evidence="4">
    <name type="scientific">Pseudomonas aeruginosa</name>
    <dbReference type="NCBI Taxonomy" id="287"/>
    <lineage>
        <taxon>Bacteria</taxon>
        <taxon>Pseudomonadati</taxon>
        <taxon>Pseudomonadota</taxon>
        <taxon>Gammaproteobacteria</taxon>
        <taxon>Pseudomonadales</taxon>
        <taxon>Pseudomonadaceae</taxon>
        <taxon>Pseudomonas</taxon>
    </lineage>
</organism>
<dbReference type="InterPro" id="IPR011119">
    <property type="entry name" value="Unchr_helicase_relaxase_TraI"/>
</dbReference>
<dbReference type="Gene3D" id="2.40.10.200">
    <property type="entry name" value="STY4665 C-terminal domain-like"/>
    <property type="match status" value="1"/>
</dbReference>
<feature type="compositionally biased region" description="Basic and acidic residues" evidence="1">
    <location>
        <begin position="420"/>
        <end position="434"/>
    </location>
</feature>
<dbReference type="NCBIfam" id="TIGR03760">
    <property type="entry name" value="ICE_TraI_Pfluor"/>
    <property type="match status" value="1"/>
</dbReference>
<dbReference type="Gene3D" id="1.10.10.10">
    <property type="entry name" value="Winged helix-like DNA-binding domain superfamily/Winged helix DNA-binding domain"/>
    <property type="match status" value="1"/>
</dbReference>
<proteinExistence type="predicted"/>
<dbReference type="Pfam" id="PF07514">
    <property type="entry name" value="TraI_2"/>
    <property type="match status" value="1"/>
</dbReference>
<evidence type="ECO:0000313" key="4">
    <source>
        <dbReference type="EMBL" id="QIU80369.1"/>
    </source>
</evidence>
<feature type="domain" description="Putative conjugal transfer nickase/helicase TraI C-terminal" evidence="3">
    <location>
        <begin position="549"/>
        <end position="671"/>
    </location>
</feature>
<feature type="compositionally biased region" description="Polar residues" evidence="1">
    <location>
        <begin position="509"/>
        <end position="524"/>
    </location>
</feature>
<accession>A0A6H0JLH3</accession>
<sequence>MELPMFQLLSWISRKPSPTPPTKAAPGGFIPPLSSMELLGTPRRRQLLENIWQRASLSKQQFEEIYRRPLANYAELVQQLPASENHHHAHPGGMIDHGLEIVAYALKVRQTYLLPIGAAPESQSAQAEAWSAAAAYGALAHDIGKIVVDLQVELQDGSTWHPWNGPINQPYRFKYVKSREYQLHGAASALLIHQLLPRTALDWLSRFPELWAQLIYLFAGQYEHAGILGEIIVKADQASVAQELGGNPDRALAAPKQSLQRQLADGLRFLVKDKFKLNQPGGPSDGWLTQDALWLVSKPAADQLRAYLLAQGIEGVPSSNSPFFNMLQDQAVIQTNAEDKAIWTATVDNGAGWRNKFTLLKIAPALIWTDAAERPSPYSGSLVIEDGTASTEKPETTCEIPNEPAEQQQAPETKMTLHQPEPRDGTASTEKPETTCEIPNEPAEQQQAPETKMTLHQPEPSVAKPANETRAIAKPSTDDQEETDDLYALLGNINSPLEELETSHDSPAASPTNTRGEENLQQPLGTKEPTDCAPEAIEDVFMPSRSTDLGQGFVGWMKSGIAARRLFINDTKALVHTVDGTAMLVTPGIFKRYVQEHPELEKQAQAKETTGWKLVQRAFEKQGLHRKTSKNLNIWTIKVSGPRKTKELKAYLLQDPKLLFPEQPLDNPSLTVITDAEGGVE</sequence>
<reference evidence="4" key="1">
    <citation type="submission" date="2020-02" db="EMBL/GenBank/DDBJ databases">
        <title>PAGI-encoded CrpP-like fluoroquinolone-modifying enzymes among Pseudomonas aeruginosa clinical isolates in Europe.</title>
        <authorList>
            <person name="Ortiz de la Rosa J.M."/>
            <person name="Nordmann P."/>
            <person name="Poirel L."/>
        </authorList>
    </citation>
    <scope>NUCLEOTIDE SEQUENCE</scope>
    <source>
        <strain evidence="4">PAGI-598</strain>
    </source>
</reference>
<dbReference type="SUPFAM" id="SSF46785">
    <property type="entry name" value="Winged helix' DNA-binding domain"/>
    <property type="match status" value="1"/>
</dbReference>
<dbReference type="AlphaFoldDB" id="A0A6H0JLH3"/>
<dbReference type="InterPro" id="IPR036390">
    <property type="entry name" value="WH_DNA-bd_sf"/>
</dbReference>
<evidence type="ECO:0000259" key="3">
    <source>
        <dbReference type="Pfam" id="PF07515"/>
    </source>
</evidence>
<name>A0A6H0JLH3_PSEAI</name>
<dbReference type="Gene3D" id="1.10.3210.40">
    <property type="match status" value="1"/>
</dbReference>
<feature type="domain" description="Uncharacterised" evidence="2">
    <location>
        <begin position="33"/>
        <end position="342"/>
    </location>
</feature>
<dbReference type="Pfam" id="PF07515">
    <property type="entry name" value="TraI_2_C"/>
    <property type="match status" value="1"/>
</dbReference>
<feature type="region of interest" description="Disordered" evidence="1">
    <location>
        <begin position="498"/>
        <end position="529"/>
    </location>
</feature>
<dbReference type="InterPro" id="IPR022391">
    <property type="entry name" value="ICE_relaxase_PFGI-1"/>
</dbReference>